<sequence>MQFSTYNSTKPSFNPSSYDSNTYTMKVLSSVGLVFSLFAISIAAANTCYDFWCANGAPPCGACSSGLSKVENGKTINDCGGCSASSGGTPSSNGYPC</sequence>
<organism evidence="1 2">
    <name type="scientific">Fusarium acutatum</name>
    <dbReference type="NCBI Taxonomy" id="78861"/>
    <lineage>
        <taxon>Eukaryota</taxon>
        <taxon>Fungi</taxon>
        <taxon>Dikarya</taxon>
        <taxon>Ascomycota</taxon>
        <taxon>Pezizomycotina</taxon>
        <taxon>Sordariomycetes</taxon>
        <taxon>Hypocreomycetidae</taxon>
        <taxon>Hypocreales</taxon>
        <taxon>Nectriaceae</taxon>
        <taxon>Fusarium</taxon>
        <taxon>Fusarium fujikuroi species complex</taxon>
    </lineage>
</organism>
<dbReference type="EMBL" id="JAADJF010000901">
    <property type="protein sequence ID" value="KAF4413904.1"/>
    <property type="molecule type" value="Genomic_DNA"/>
</dbReference>
<evidence type="ECO:0000313" key="2">
    <source>
        <dbReference type="Proteomes" id="UP000536711"/>
    </source>
</evidence>
<keyword evidence="2" id="KW-1185">Reference proteome</keyword>
<accession>A0A8H4JAD3</accession>
<reference evidence="1 2" key="1">
    <citation type="submission" date="2020-01" db="EMBL/GenBank/DDBJ databases">
        <title>Identification and distribution of gene clusters putatively required for synthesis of sphingolipid metabolism inhibitors in phylogenetically diverse species of the filamentous fungus Fusarium.</title>
        <authorList>
            <person name="Kim H.-S."/>
            <person name="Busman M."/>
            <person name="Brown D.W."/>
            <person name="Divon H."/>
            <person name="Uhlig S."/>
            <person name="Proctor R.H."/>
        </authorList>
    </citation>
    <scope>NUCLEOTIDE SEQUENCE [LARGE SCALE GENOMIC DNA]</scope>
    <source>
        <strain evidence="1 2">NRRL 13308</strain>
    </source>
</reference>
<dbReference type="AlphaFoldDB" id="A0A8H4JAD3"/>
<comment type="caution">
    <text evidence="1">The sequence shown here is derived from an EMBL/GenBank/DDBJ whole genome shotgun (WGS) entry which is preliminary data.</text>
</comment>
<gene>
    <name evidence="1" type="ORF">FACUT_14200</name>
</gene>
<proteinExistence type="predicted"/>
<dbReference type="Proteomes" id="UP000536711">
    <property type="component" value="Unassembled WGS sequence"/>
</dbReference>
<protein>
    <submittedName>
        <fullName evidence="1">Uncharacterized protein</fullName>
    </submittedName>
</protein>
<evidence type="ECO:0000313" key="1">
    <source>
        <dbReference type="EMBL" id="KAF4413904.1"/>
    </source>
</evidence>
<name>A0A8H4JAD3_9HYPO</name>